<dbReference type="AlphaFoldDB" id="A0A132BSA9"/>
<evidence type="ECO:0000313" key="3">
    <source>
        <dbReference type="Proteomes" id="UP000068382"/>
    </source>
</evidence>
<feature type="region of interest" description="Disordered" evidence="1">
    <location>
        <begin position="381"/>
        <end position="402"/>
    </location>
</feature>
<accession>A0A132BSA9</accession>
<dbReference type="EMBL" id="LPUY01000122">
    <property type="protein sequence ID" value="KUP91096.1"/>
    <property type="molecule type" value="Genomic_DNA"/>
</dbReference>
<evidence type="ECO:0000313" key="2">
    <source>
        <dbReference type="EMBL" id="KUP91096.1"/>
    </source>
</evidence>
<proteinExistence type="predicted"/>
<keyword evidence="3" id="KW-1185">Reference proteome</keyword>
<organism evidence="2 3">
    <name type="scientific">Tritonibacter horizontis</name>
    <dbReference type="NCBI Taxonomy" id="1768241"/>
    <lineage>
        <taxon>Bacteria</taxon>
        <taxon>Pseudomonadati</taxon>
        <taxon>Pseudomonadota</taxon>
        <taxon>Alphaproteobacteria</taxon>
        <taxon>Rhodobacterales</taxon>
        <taxon>Paracoccaceae</taxon>
        <taxon>Tritonibacter</taxon>
    </lineage>
</organism>
<protein>
    <submittedName>
        <fullName evidence="2">Uncharacterized protein</fullName>
    </submittedName>
</protein>
<gene>
    <name evidence="2" type="ORF">TRIHO_40540</name>
</gene>
<dbReference type="Proteomes" id="UP000068382">
    <property type="component" value="Unassembled WGS sequence"/>
</dbReference>
<reference evidence="2 3" key="1">
    <citation type="submission" date="2015-12" db="EMBL/GenBank/DDBJ databases">
        <title>Genome sequence of the marine Rhodobacteraceae strain O3.65, Candidatus Tritonibacter horizontis.</title>
        <authorList>
            <person name="Poehlein A."/>
            <person name="Giebel H.A."/>
            <person name="Voget S."/>
            <person name="Brinkhoff T."/>
        </authorList>
    </citation>
    <scope>NUCLEOTIDE SEQUENCE [LARGE SCALE GENOMIC DNA]</scope>
    <source>
        <strain evidence="2 3">O3.65</strain>
    </source>
</reference>
<sequence length="402" mass="41460">MIVARAAIQTIAAALPVQNLIPIAAADAVIAAAAILHPVVLAQAQLPAMRAAEAGRPDVIKAQAPAIVALDQDPGVVADQFDTIAAATGGDPGEAAQAGKGRHVELILCDGEIEDADHIAPRCRLRCRHKNIRPGAPGQLGPCGGCDQHILARAAIQPRRPQQQIVAGAAMLTRRGKGGEVIPQPGQPCAILAGGIDLQTVADLHGGQRRDRGQILPDPVFQRCPVQQAPVGQQLQQRQAAVATAGQHQHPAIDLHHVECGDLAKAGGQRIAEVIGHRQAAVGGHGYHGERAALTGAQHRPGLAMGGDRLQHAGPRHRQPLGGAKRVSPRQRTADGVDPVAGQPAHTGIGHQQDAGVADCQGLGLCMDRAPGGRRSGLGAGIGHPPAGQRTGAIQRHQQILS</sequence>
<feature type="region of interest" description="Disordered" evidence="1">
    <location>
        <begin position="312"/>
        <end position="338"/>
    </location>
</feature>
<name>A0A132BSA9_9RHOB</name>
<comment type="caution">
    <text evidence="2">The sequence shown here is derived from an EMBL/GenBank/DDBJ whole genome shotgun (WGS) entry which is preliminary data.</text>
</comment>
<evidence type="ECO:0000256" key="1">
    <source>
        <dbReference type="SAM" id="MobiDB-lite"/>
    </source>
</evidence>